<dbReference type="InterPro" id="IPR003604">
    <property type="entry name" value="Matrin/U1-like-C_Znf_C2H2"/>
</dbReference>
<dbReference type="Gramene" id="OB06G30740.1">
    <property type="protein sequence ID" value="OB06G30740.1"/>
    <property type="gene ID" value="OB06G30740"/>
</dbReference>
<keyword evidence="4" id="KW-1185">Reference proteome</keyword>
<dbReference type="AlphaFoldDB" id="J3MGD0"/>
<evidence type="ECO:0000259" key="2">
    <source>
        <dbReference type="PROSITE" id="PS00028"/>
    </source>
</evidence>
<dbReference type="HOGENOM" id="CLU_031929_0_0_1"/>
<evidence type="ECO:0000313" key="4">
    <source>
        <dbReference type="Proteomes" id="UP000006038"/>
    </source>
</evidence>
<protein>
    <recommendedName>
        <fullName evidence="2">C2H2-type domain-containing protein</fullName>
    </recommendedName>
</protein>
<dbReference type="PROSITE" id="PS00028">
    <property type="entry name" value="ZINC_FINGER_C2H2_1"/>
    <property type="match status" value="1"/>
</dbReference>
<dbReference type="PANTHER" id="PTHR47487:SF8">
    <property type="entry name" value="OS08G0270900 PROTEIN"/>
    <property type="match status" value="1"/>
</dbReference>
<dbReference type="EnsemblPlants" id="OB06G30740.1">
    <property type="protein sequence ID" value="OB06G30740.1"/>
    <property type="gene ID" value="OB06G30740"/>
</dbReference>
<dbReference type="STRING" id="4533.J3MGD0"/>
<dbReference type="GO" id="GO:0003676">
    <property type="term" value="F:nucleic acid binding"/>
    <property type="evidence" value="ECO:0007669"/>
    <property type="project" value="InterPro"/>
</dbReference>
<name>J3MGD0_ORYBR</name>
<dbReference type="InterPro" id="IPR013087">
    <property type="entry name" value="Znf_C2H2_type"/>
</dbReference>
<reference evidence="3" key="1">
    <citation type="journal article" date="2013" name="Nat. Commun.">
        <title>Whole-genome sequencing of Oryza brachyantha reveals mechanisms underlying Oryza genome evolution.</title>
        <authorList>
            <person name="Chen J."/>
            <person name="Huang Q."/>
            <person name="Gao D."/>
            <person name="Wang J."/>
            <person name="Lang Y."/>
            <person name="Liu T."/>
            <person name="Li B."/>
            <person name="Bai Z."/>
            <person name="Luis Goicoechea J."/>
            <person name="Liang C."/>
            <person name="Chen C."/>
            <person name="Zhang W."/>
            <person name="Sun S."/>
            <person name="Liao Y."/>
            <person name="Zhang X."/>
            <person name="Yang L."/>
            <person name="Song C."/>
            <person name="Wang M."/>
            <person name="Shi J."/>
            <person name="Liu G."/>
            <person name="Liu J."/>
            <person name="Zhou H."/>
            <person name="Zhou W."/>
            <person name="Yu Q."/>
            <person name="An N."/>
            <person name="Chen Y."/>
            <person name="Cai Q."/>
            <person name="Wang B."/>
            <person name="Liu B."/>
            <person name="Min J."/>
            <person name="Huang Y."/>
            <person name="Wu H."/>
            <person name="Li Z."/>
            <person name="Zhang Y."/>
            <person name="Yin Y."/>
            <person name="Song W."/>
            <person name="Jiang J."/>
            <person name="Jackson S.A."/>
            <person name="Wing R.A."/>
            <person name="Wang J."/>
            <person name="Chen M."/>
        </authorList>
    </citation>
    <scope>NUCLEOTIDE SEQUENCE [LARGE SCALE GENOMIC DNA]</scope>
    <source>
        <strain evidence="3">cv. IRGC 101232</strain>
    </source>
</reference>
<proteinExistence type="predicted"/>
<accession>J3MGD0</accession>
<dbReference type="Gene3D" id="3.30.160.60">
    <property type="entry name" value="Classic Zinc Finger"/>
    <property type="match status" value="2"/>
</dbReference>
<dbReference type="OMA" id="ETCHYEI"/>
<dbReference type="eggNOG" id="ENOG502S02K">
    <property type="taxonomic scope" value="Eukaryota"/>
</dbReference>
<feature type="region of interest" description="Disordered" evidence="1">
    <location>
        <begin position="1"/>
        <end position="92"/>
    </location>
</feature>
<dbReference type="GO" id="GO:0008270">
    <property type="term" value="F:zinc ion binding"/>
    <property type="evidence" value="ECO:0007669"/>
    <property type="project" value="InterPro"/>
</dbReference>
<evidence type="ECO:0000313" key="3">
    <source>
        <dbReference type="EnsemblPlants" id="OB06G30740.1"/>
    </source>
</evidence>
<dbReference type="InterPro" id="IPR036236">
    <property type="entry name" value="Znf_C2H2_sf"/>
</dbReference>
<evidence type="ECO:0000256" key="1">
    <source>
        <dbReference type="SAM" id="MobiDB-lite"/>
    </source>
</evidence>
<dbReference type="Proteomes" id="UP000006038">
    <property type="component" value="Chromosome 6"/>
</dbReference>
<dbReference type="Pfam" id="PF12874">
    <property type="entry name" value="zf-met"/>
    <property type="match status" value="2"/>
</dbReference>
<organism evidence="3">
    <name type="scientific">Oryza brachyantha</name>
    <name type="common">malo sina</name>
    <dbReference type="NCBI Taxonomy" id="4533"/>
    <lineage>
        <taxon>Eukaryota</taxon>
        <taxon>Viridiplantae</taxon>
        <taxon>Streptophyta</taxon>
        <taxon>Embryophyta</taxon>
        <taxon>Tracheophyta</taxon>
        <taxon>Spermatophyta</taxon>
        <taxon>Magnoliopsida</taxon>
        <taxon>Liliopsida</taxon>
        <taxon>Poales</taxon>
        <taxon>Poaceae</taxon>
        <taxon>BOP clade</taxon>
        <taxon>Oryzoideae</taxon>
        <taxon>Oryzeae</taxon>
        <taxon>Oryzinae</taxon>
        <taxon>Oryza</taxon>
    </lineage>
</organism>
<dbReference type="SUPFAM" id="SSF57667">
    <property type="entry name" value="beta-beta-alpha zinc fingers"/>
    <property type="match status" value="2"/>
</dbReference>
<dbReference type="PANTHER" id="PTHR47487">
    <property type="entry name" value="OS06G0651300 PROTEIN-RELATED"/>
    <property type="match status" value="1"/>
</dbReference>
<reference evidence="3" key="2">
    <citation type="submission" date="2013-04" db="UniProtKB">
        <authorList>
            <consortium name="EnsemblPlants"/>
        </authorList>
    </citation>
    <scope>IDENTIFICATION</scope>
</reference>
<sequence length="342" mass="37982">MLMGMHPLQHEPPRPWMQGPGPRRHPGGAPAPFRFGQRMLLGAERRWSPPRPKPKHKLELREIEPGETSEVPSETKPSEAKPSETKVSGMKRKTDAIPATTGPVKVQKPAQDWSCALCQVSATSEAALNEHLEGKKHKAKLVHCGASNMIKDGKNSLKETTANKDDAGPSDAPKKICIQVDGAMHEVVQRSNYLWCDRCKVRCDNNVTMADHLRGRKHSGLNKVWTSINAVRMNMKREELAATCEETMNENDPAEIPVEVKDESTGMSMEADEACHVENPVKKVQNEGTNMTTEVDQTDPIEIGTPKEVMNMTTDEDVHSGVPLEIKKQIPHETLAPKEEQH</sequence>
<feature type="domain" description="C2H2-type" evidence="2">
    <location>
        <begin position="196"/>
        <end position="218"/>
    </location>
</feature>
<dbReference type="SMART" id="SM00451">
    <property type="entry name" value="ZnF_U1"/>
    <property type="match status" value="2"/>
</dbReference>